<dbReference type="CDD" id="cd07377">
    <property type="entry name" value="WHTH_GntR"/>
    <property type="match status" value="1"/>
</dbReference>
<feature type="domain" description="HTH gntR-type" evidence="4">
    <location>
        <begin position="2"/>
        <end position="69"/>
    </location>
</feature>
<dbReference type="SMART" id="SM00345">
    <property type="entry name" value="HTH_GNTR"/>
    <property type="match status" value="1"/>
</dbReference>
<keyword evidence="6" id="KW-1185">Reference proteome</keyword>
<dbReference type="PROSITE" id="PS50949">
    <property type="entry name" value="HTH_GNTR"/>
    <property type="match status" value="1"/>
</dbReference>
<dbReference type="Gene3D" id="1.10.10.10">
    <property type="entry name" value="Winged helix-like DNA-binding domain superfamily/Winged helix DNA-binding domain"/>
    <property type="match status" value="1"/>
</dbReference>
<dbReference type="InterPro" id="IPR000524">
    <property type="entry name" value="Tscrpt_reg_HTH_GntR"/>
</dbReference>
<keyword evidence="3" id="KW-0804">Transcription</keyword>
<evidence type="ECO:0000313" key="6">
    <source>
        <dbReference type="Proteomes" id="UP001156703"/>
    </source>
</evidence>
<sequence length="218" mass="24383">MSRASDHAYSEIRSLILSGDAPPGSPLREEQLAEMCGLSRTPVRDALRRLEAELYVVRSESQRTFVADWSREDVSEMFALRAMLEAHAAKRAAERMTEDKLAALTETNRALDKAVGKARPDVVGFLERNRDFHGLIIETAASPRMAATLATLVEQPVVRRTAMHYGREELEQSASEHRELLKAFAARDGEWAHSVMTAHIRRAFHAFAARSAQVSEAR</sequence>
<dbReference type="InterPro" id="IPR011711">
    <property type="entry name" value="GntR_C"/>
</dbReference>
<dbReference type="SUPFAM" id="SSF46785">
    <property type="entry name" value="Winged helix' DNA-binding domain"/>
    <property type="match status" value="1"/>
</dbReference>
<evidence type="ECO:0000256" key="2">
    <source>
        <dbReference type="ARBA" id="ARBA00023125"/>
    </source>
</evidence>
<dbReference type="Pfam" id="PF07729">
    <property type="entry name" value="FCD"/>
    <property type="match status" value="1"/>
</dbReference>
<dbReference type="Pfam" id="PF00392">
    <property type="entry name" value="GntR"/>
    <property type="match status" value="1"/>
</dbReference>
<evidence type="ECO:0000259" key="4">
    <source>
        <dbReference type="PROSITE" id="PS50949"/>
    </source>
</evidence>
<evidence type="ECO:0000313" key="5">
    <source>
        <dbReference type="EMBL" id="GLR46360.1"/>
    </source>
</evidence>
<proteinExistence type="predicted"/>
<dbReference type="SUPFAM" id="SSF48008">
    <property type="entry name" value="GntR ligand-binding domain-like"/>
    <property type="match status" value="1"/>
</dbReference>
<gene>
    <name evidence="5" type="ORF">GCM10007925_00710</name>
</gene>
<evidence type="ECO:0000256" key="1">
    <source>
        <dbReference type="ARBA" id="ARBA00023015"/>
    </source>
</evidence>
<dbReference type="PANTHER" id="PTHR43537">
    <property type="entry name" value="TRANSCRIPTIONAL REGULATOR, GNTR FAMILY"/>
    <property type="match status" value="1"/>
</dbReference>
<name>A0ABQ5Z0S4_9SPHN</name>
<comment type="caution">
    <text evidence="5">The sequence shown here is derived from an EMBL/GenBank/DDBJ whole genome shotgun (WGS) entry which is preliminary data.</text>
</comment>
<dbReference type="InterPro" id="IPR008920">
    <property type="entry name" value="TF_FadR/GntR_C"/>
</dbReference>
<dbReference type="EMBL" id="BSOO01000001">
    <property type="protein sequence ID" value="GLR46360.1"/>
    <property type="molecule type" value="Genomic_DNA"/>
</dbReference>
<dbReference type="InterPro" id="IPR036390">
    <property type="entry name" value="WH_DNA-bd_sf"/>
</dbReference>
<dbReference type="InterPro" id="IPR036388">
    <property type="entry name" value="WH-like_DNA-bd_sf"/>
</dbReference>
<keyword evidence="2" id="KW-0238">DNA-binding</keyword>
<evidence type="ECO:0000256" key="3">
    <source>
        <dbReference type="ARBA" id="ARBA00023163"/>
    </source>
</evidence>
<dbReference type="SMART" id="SM00895">
    <property type="entry name" value="FCD"/>
    <property type="match status" value="1"/>
</dbReference>
<reference evidence="6" key="1">
    <citation type="journal article" date="2019" name="Int. J. Syst. Evol. Microbiol.">
        <title>The Global Catalogue of Microorganisms (GCM) 10K type strain sequencing project: providing services to taxonomists for standard genome sequencing and annotation.</title>
        <authorList>
            <consortium name="The Broad Institute Genomics Platform"/>
            <consortium name="The Broad Institute Genome Sequencing Center for Infectious Disease"/>
            <person name="Wu L."/>
            <person name="Ma J."/>
        </authorList>
    </citation>
    <scope>NUCLEOTIDE SEQUENCE [LARGE SCALE GENOMIC DNA]</scope>
    <source>
        <strain evidence="6">NBRC 102146</strain>
    </source>
</reference>
<dbReference type="Gene3D" id="1.20.120.530">
    <property type="entry name" value="GntR ligand-binding domain-like"/>
    <property type="match status" value="1"/>
</dbReference>
<keyword evidence="1" id="KW-0805">Transcription regulation</keyword>
<dbReference type="Proteomes" id="UP001156703">
    <property type="component" value="Unassembled WGS sequence"/>
</dbReference>
<accession>A0ABQ5Z0S4</accession>
<dbReference type="RefSeq" id="WP_029940563.1">
    <property type="nucleotide sequence ID" value="NZ_BSOO01000001.1"/>
</dbReference>
<dbReference type="PANTHER" id="PTHR43537:SF49">
    <property type="entry name" value="TRANSCRIPTIONAL REGULATORY PROTEIN"/>
    <property type="match status" value="1"/>
</dbReference>
<organism evidence="5 6">
    <name type="scientific">Sphingomonas astaxanthinifaciens DSM 22298</name>
    <dbReference type="NCBI Taxonomy" id="1123267"/>
    <lineage>
        <taxon>Bacteria</taxon>
        <taxon>Pseudomonadati</taxon>
        <taxon>Pseudomonadota</taxon>
        <taxon>Alphaproteobacteria</taxon>
        <taxon>Sphingomonadales</taxon>
        <taxon>Sphingomonadaceae</taxon>
        <taxon>Sphingomonas</taxon>
    </lineage>
</organism>
<protein>
    <submittedName>
        <fullName evidence="5">GntR family transcriptional regulator</fullName>
    </submittedName>
</protein>